<reference evidence="7" key="1">
    <citation type="journal article" date="2008" name="Nat. Genet.">
        <title>The Pristionchus pacificus genome provides a unique perspective on nematode lifestyle and parasitism.</title>
        <authorList>
            <person name="Dieterich C."/>
            <person name="Clifton S.W."/>
            <person name="Schuster L.N."/>
            <person name="Chinwalla A."/>
            <person name="Delehaunty K."/>
            <person name="Dinkelacker I."/>
            <person name="Fulton L."/>
            <person name="Fulton R."/>
            <person name="Godfrey J."/>
            <person name="Minx P."/>
            <person name="Mitreva M."/>
            <person name="Roeseler W."/>
            <person name="Tian H."/>
            <person name="Witte H."/>
            <person name="Yang S.P."/>
            <person name="Wilson R.K."/>
            <person name="Sommer R.J."/>
        </authorList>
    </citation>
    <scope>NUCLEOTIDE SEQUENCE [LARGE SCALE GENOMIC DNA]</scope>
    <source>
        <strain evidence="7">PS312</strain>
    </source>
</reference>
<keyword evidence="3" id="KW-0812">Transmembrane</keyword>
<dbReference type="InterPro" id="IPR050920">
    <property type="entry name" value="Nematode_rcpt-like_delta"/>
</dbReference>
<dbReference type="EnsemblMetazoa" id="PPA29435.1">
    <property type="protein sequence ID" value="PPA29435.1"/>
    <property type="gene ID" value="WBGene00118989"/>
</dbReference>
<evidence type="ECO:0000256" key="3">
    <source>
        <dbReference type="ARBA" id="ARBA00022692"/>
    </source>
</evidence>
<dbReference type="GO" id="GO:0016020">
    <property type="term" value="C:membrane"/>
    <property type="evidence" value="ECO:0007669"/>
    <property type="project" value="UniProtKB-SubCell"/>
</dbReference>
<accession>A0A8R1UKC0</accession>
<evidence type="ECO:0000313" key="7">
    <source>
        <dbReference type="Proteomes" id="UP000005239"/>
    </source>
</evidence>
<keyword evidence="5" id="KW-0472">Membrane</keyword>
<dbReference type="AlphaFoldDB" id="A0A2A6BIW7"/>
<reference evidence="6" key="2">
    <citation type="submission" date="2022-06" db="UniProtKB">
        <authorList>
            <consortium name="EnsemblMetazoa"/>
        </authorList>
    </citation>
    <scope>IDENTIFICATION</scope>
    <source>
        <strain evidence="6">PS312</strain>
    </source>
</reference>
<accession>A0A2A6BIW7</accession>
<protein>
    <submittedName>
        <fullName evidence="6">G protein-coupled receptor</fullName>
    </submittedName>
</protein>
<evidence type="ECO:0000256" key="5">
    <source>
        <dbReference type="ARBA" id="ARBA00023136"/>
    </source>
</evidence>
<sequence length="236" mass="26456">LIPIDWVLAYFYNGPCGYFGVQACDLATTFYSILASFIFQFMAVKGKVPSAWEACGLIFCVSLPLPTALAVRELILFVFISTLHQITYQSLSDESAAILDLVNEMRPEYDANSYVVEGTTKFRSASQCRIQSMFPGHMDIRSIKICTVMLLLGGCFWPFNMLMLLGGTTAMFSPIVALYYVDPYKNAVLSVFRMNRVSKVSTLITSKDVVPSDCYNFINQSLQTRCVRSLSRELPN</sequence>
<comment type="subcellular location">
    <subcellularLocation>
        <location evidence="1">Membrane</location>
        <topology evidence="1">Multi-pass membrane protein</topology>
    </subcellularLocation>
</comment>
<keyword evidence="7" id="KW-1185">Reference proteome</keyword>
<evidence type="ECO:0000256" key="4">
    <source>
        <dbReference type="ARBA" id="ARBA00022989"/>
    </source>
</evidence>
<organism evidence="6 7">
    <name type="scientific">Pristionchus pacificus</name>
    <name type="common">Parasitic nematode worm</name>
    <dbReference type="NCBI Taxonomy" id="54126"/>
    <lineage>
        <taxon>Eukaryota</taxon>
        <taxon>Metazoa</taxon>
        <taxon>Ecdysozoa</taxon>
        <taxon>Nematoda</taxon>
        <taxon>Chromadorea</taxon>
        <taxon>Rhabditida</taxon>
        <taxon>Rhabditina</taxon>
        <taxon>Diplogasteromorpha</taxon>
        <taxon>Diplogasteroidea</taxon>
        <taxon>Neodiplogasteridae</taxon>
        <taxon>Pristionchus</taxon>
    </lineage>
</organism>
<evidence type="ECO:0000313" key="6">
    <source>
        <dbReference type="EnsemblMetazoa" id="PPA29435.1"/>
    </source>
</evidence>
<dbReference type="InterPro" id="IPR019421">
    <property type="entry name" value="7TM_GPCR_serpentine_rcpt_Srd"/>
</dbReference>
<proteinExistence type="inferred from homology"/>
<dbReference type="PANTHER" id="PTHR22945">
    <property type="entry name" value="SERPENTINE RECEPTOR, CLASS D DELTA"/>
    <property type="match status" value="1"/>
</dbReference>
<dbReference type="Proteomes" id="UP000005239">
    <property type="component" value="Unassembled WGS sequence"/>
</dbReference>
<evidence type="ECO:0000256" key="1">
    <source>
        <dbReference type="ARBA" id="ARBA00004141"/>
    </source>
</evidence>
<gene>
    <name evidence="6" type="primary">WBGene00118989</name>
</gene>
<dbReference type="Pfam" id="PF10317">
    <property type="entry name" value="7TM_GPCR_Srd"/>
    <property type="match status" value="1"/>
</dbReference>
<dbReference type="PANTHER" id="PTHR22945:SF40">
    <property type="entry name" value="SERPENTINE RECEPTOR, CLASS D (DELTA)-RELATED"/>
    <property type="match status" value="1"/>
</dbReference>
<name>A0A2A6BIW7_PRIPA</name>
<keyword evidence="4" id="KW-1133">Transmembrane helix</keyword>
<comment type="similarity">
    <text evidence="2">Belongs to the nematode receptor-like protein srd family.</text>
</comment>
<evidence type="ECO:0000256" key="2">
    <source>
        <dbReference type="ARBA" id="ARBA00009166"/>
    </source>
</evidence>